<feature type="non-terminal residue" evidence="1">
    <location>
        <position position="110"/>
    </location>
</feature>
<reference evidence="1 2" key="1">
    <citation type="submission" date="2019-03" db="EMBL/GenBank/DDBJ databases">
        <title>Single cell metagenomics reveals metabolic interactions within the superorganism composed of flagellate Streblomastix strix and complex community of Bacteroidetes bacteria on its surface.</title>
        <authorList>
            <person name="Treitli S.C."/>
            <person name="Kolisko M."/>
            <person name="Husnik F."/>
            <person name="Keeling P."/>
            <person name="Hampl V."/>
        </authorList>
    </citation>
    <scope>NUCLEOTIDE SEQUENCE [LARGE SCALE GENOMIC DNA]</scope>
    <source>
        <strain evidence="1">ST1C</strain>
    </source>
</reference>
<proteinExistence type="predicted"/>
<name>A0A5J4RD59_9EUKA</name>
<comment type="caution">
    <text evidence="1">The sequence shown here is derived from an EMBL/GenBank/DDBJ whole genome shotgun (WGS) entry which is preliminary data.</text>
</comment>
<sequence length="110" mass="12978">MFESEFMKDIEQVHWWSDGGPHFRNKQLIWALLNEEDILIPGTNFEVNFTVPYHGKGAPDGIFGMYSTGLRNNMPKEGINSKKHCNENSNYQLNIRHQYIMIQKEITRYQ</sequence>
<accession>A0A5J4RD59</accession>
<dbReference type="AlphaFoldDB" id="A0A5J4RD59"/>
<dbReference type="OrthoDB" id="9944853at2759"/>
<protein>
    <submittedName>
        <fullName evidence="1">Uncharacterized protein</fullName>
    </submittedName>
</protein>
<dbReference type="Proteomes" id="UP000324800">
    <property type="component" value="Unassembled WGS sequence"/>
</dbReference>
<evidence type="ECO:0000313" key="1">
    <source>
        <dbReference type="EMBL" id="KAA6331609.1"/>
    </source>
</evidence>
<organism evidence="1 2">
    <name type="scientific">Streblomastix strix</name>
    <dbReference type="NCBI Taxonomy" id="222440"/>
    <lineage>
        <taxon>Eukaryota</taxon>
        <taxon>Metamonada</taxon>
        <taxon>Preaxostyla</taxon>
        <taxon>Oxymonadida</taxon>
        <taxon>Streblomastigidae</taxon>
        <taxon>Streblomastix</taxon>
    </lineage>
</organism>
<evidence type="ECO:0000313" key="2">
    <source>
        <dbReference type="Proteomes" id="UP000324800"/>
    </source>
</evidence>
<dbReference type="EMBL" id="SNRW01042594">
    <property type="protein sequence ID" value="KAA6331609.1"/>
    <property type="molecule type" value="Genomic_DNA"/>
</dbReference>
<gene>
    <name evidence="1" type="ORF">EZS28_053368</name>
</gene>